<feature type="active site" description="Proton donor" evidence="2">
    <location>
        <position position="37"/>
    </location>
</feature>
<dbReference type="SUPFAM" id="SSF55144">
    <property type="entry name" value="LigT-like"/>
    <property type="match status" value="1"/>
</dbReference>
<dbReference type="Pfam" id="PF13563">
    <property type="entry name" value="2_5_RNA_ligase2"/>
    <property type="match status" value="1"/>
</dbReference>
<keyword evidence="4" id="KW-1185">Reference proteome</keyword>
<name>A0A2U2J0L0_9SPHN</name>
<dbReference type="Proteomes" id="UP000245916">
    <property type="component" value="Unassembled WGS sequence"/>
</dbReference>
<protein>
    <recommendedName>
        <fullName evidence="2">RNA 2',3'-cyclic phosphodiesterase</fullName>
        <shortName evidence="2">RNA 2',3'-CPDase</shortName>
        <ecNumber evidence="2">3.1.4.58</ecNumber>
    </recommendedName>
</protein>
<accession>A0A2U2J0L0</accession>
<dbReference type="InterPro" id="IPR009097">
    <property type="entry name" value="Cyclic_Pdiesterase"/>
</dbReference>
<organism evidence="3 4">
    <name type="scientific">Allosphingosinicella humi</name>
    <dbReference type="NCBI Taxonomy" id="2068657"/>
    <lineage>
        <taxon>Bacteria</taxon>
        <taxon>Pseudomonadati</taxon>
        <taxon>Pseudomonadota</taxon>
        <taxon>Alphaproteobacteria</taxon>
        <taxon>Sphingomonadales</taxon>
        <taxon>Sphingomonadaceae</taxon>
        <taxon>Allosphingosinicella</taxon>
    </lineage>
</organism>
<sequence>MHRLFVAIRPPRHIREQLLATMGGVRGARWQTDDQLHLTLRFIGEVESHVGDDIHAALGAIHHPRFEIALDGISGFERRGQAETLWAGITPQEPLKTLHNKIDQAIARAGVAPDQRAYLPHITLARLKRGSGSISALLERSGGLTSAPFAVGSFCLYESHLTPEGAVYSIVERYDLD</sequence>
<dbReference type="PANTHER" id="PTHR35561">
    <property type="entry name" value="RNA 2',3'-CYCLIC PHOSPHODIESTERASE"/>
    <property type="match status" value="1"/>
</dbReference>
<evidence type="ECO:0000256" key="2">
    <source>
        <dbReference type="HAMAP-Rule" id="MF_01940"/>
    </source>
</evidence>
<dbReference type="RefSeq" id="WP_109269960.1">
    <property type="nucleotide sequence ID" value="NZ_QFFF01000001.1"/>
</dbReference>
<dbReference type="GO" id="GO:0004113">
    <property type="term" value="F:2',3'-cyclic-nucleotide 3'-phosphodiesterase activity"/>
    <property type="evidence" value="ECO:0007669"/>
    <property type="project" value="InterPro"/>
</dbReference>
<feature type="active site" description="Proton acceptor" evidence="2">
    <location>
        <position position="121"/>
    </location>
</feature>
<feature type="short sequence motif" description="HXTX 2" evidence="2">
    <location>
        <begin position="121"/>
        <end position="124"/>
    </location>
</feature>
<evidence type="ECO:0000313" key="4">
    <source>
        <dbReference type="Proteomes" id="UP000245916"/>
    </source>
</evidence>
<comment type="similarity">
    <text evidence="2">Belongs to the 2H phosphoesterase superfamily. ThpR family.</text>
</comment>
<comment type="function">
    <text evidence="2">Hydrolyzes RNA 2',3'-cyclic phosphodiester to an RNA 2'-phosphomonoester.</text>
</comment>
<dbReference type="AlphaFoldDB" id="A0A2U2J0L0"/>
<dbReference type="PANTHER" id="PTHR35561:SF1">
    <property type="entry name" value="RNA 2',3'-CYCLIC PHOSPHODIESTERASE"/>
    <property type="match status" value="1"/>
</dbReference>
<dbReference type="HAMAP" id="MF_01940">
    <property type="entry name" value="RNA_CPDase"/>
    <property type="match status" value="1"/>
</dbReference>
<proteinExistence type="inferred from homology"/>
<comment type="catalytic activity">
    <reaction evidence="2">
        <text>a 3'-end 2',3'-cyclophospho-ribonucleotide-RNA + H2O = a 3'-end 2'-phospho-ribonucleotide-RNA + H(+)</text>
        <dbReference type="Rhea" id="RHEA:11828"/>
        <dbReference type="Rhea" id="RHEA-COMP:10464"/>
        <dbReference type="Rhea" id="RHEA-COMP:17353"/>
        <dbReference type="ChEBI" id="CHEBI:15377"/>
        <dbReference type="ChEBI" id="CHEBI:15378"/>
        <dbReference type="ChEBI" id="CHEBI:83064"/>
        <dbReference type="ChEBI" id="CHEBI:173113"/>
        <dbReference type="EC" id="3.1.4.58"/>
    </reaction>
</comment>
<evidence type="ECO:0000256" key="1">
    <source>
        <dbReference type="ARBA" id="ARBA00022801"/>
    </source>
</evidence>
<gene>
    <name evidence="3" type="primary">thpR</name>
    <name evidence="3" type="ORF">DF286_02240</name>
</gene>
<dbReference type="Gene3D" id="3.90.1140.10">
    <property type="entry name" value="Cyclic phosphodiesterase"/>
    <property type="match status" value="1"/>
</dbReference>
<keyword evidence="1 2" id="KW-0378">Hydrolase</keyword>
<dbReference type="GO" id="GO:0008664">
    <property type="term" value="F:RNA 2',3'-cyclic 3'-phosphodiesterase activity"/>
    <property type="evidence" value="ECO:0007669"/>
    <property type="project" value="UniProtKB-EC"/>
</dbReference>
<dbReference type="OrthoDB" id="9793819at2"/>
<feature type="short sequence motif" description="HXTX 1" evidence="2">
    <location>
        <begin position="37"/>
        <end position="40"/>
    </location>
</feature>
<dbReference type="NCBIfam" id="TIGR02258">
    <property type="entry name" value="2_5_ligase"/>
    <property type="match status" value="1"/>
</dbReference>
<dbReference type="InterPro" id="IPR004175">
    <property type="entry name" value="RNA_CPDase"/>
</dbReference>
<dbReference type="EC" id="3.1.4.58" evidence="2"/>
<evidence type="ECO:0000313" key="3">
    <source>
        <dbReference type="EMBL" id="PWG01821.1"/>
    </source>
</evidence>
<dbReference type="EMBL" id="QFFF01000001">
    <property type="protein sequence ID" value="PWG01821.1"/>
    <property type="molecule type" value="Genomic_DNA"/>
</dbReference>
<reference evidence="3 4" key="1">
    <citation type="submission" date="2018-05" db="EMBL/GenBank/DDBJ databases">
        <title>Genome of Sphingosinicella humi QZX222.</title>
        <authorList>
            <person name="Qiao Z."/>
            <person name="Wang G."/>
        </authorList>
    </citation>
    <scope>NUCLEOTIDE SEQUENCE [LARGE SCALE GENOMIC DNA]</scope>
    <source>
        <strain evidence="3 4">QZX222</strain>
    </source>
</reference>
<comment type="caution">
    <text evidence="3">The sequence shown here is derived from an EMBL/GenBank/DDBJ whole genome shotgun (WGS) entry which is preliminary data.</text>
</comment>